<dbReference type="AlphaFoldDB" id="A0A2G3DWG4"/>
<dbReference type="Gene3D" id="3.30.870.10">
    <property type="entry name" value="Endonuclease Chain A"/>
    <property type="match status" value="1"/>
</dbReference>
<evidence type="ECO:0000259" key="1">
    <source>
        <dbReference type="PROSITE" id="PS50035"/>
    </source>
</evidence>
<dbReference type="InterPro" id="IPR025202">
    <property type="entry name" value="PLD-like_dom"/>
</dbReference>
<comment type="caution">
    <text evidence="2">The sequence shown here is derived from an EMBL/GenBank/DDBJ whole genome shotgun (WGS) entry which is preliminary data.</text>
</comment>
<organism evidence="2 3">
    <name type="scientific">Pseudobutyrivibrio ruminis</name>
    <dbReference type="NCBI Taxonomy" id="46206"/>
    <lineage>
        <taxon>Bacteria</taxon>
        <taxon>Bacillati</taxon>
        <taxon>Bacillota</taxon>
        <taxon>Clostridia</taxon>
        <taxon>Lachnospirales</taxon>
        <taxon>Lachnospiraceae</taxon>
        <taxon>Pseudobutyrivibrio</taxon>
    </lineage>
</organism>
<dbReference type="GO" id="GO:0003824">
    <property type="term" value="F:catalytic activity"/>
    <property type="evidence" value="ECO:0007669"/>
    <property type="project" value="InterPro"/>
</dbReference>
<sequence length="299" mass="34397">MSVLLTNEILAALVAELQNATDSVQIITAFSKLKTLEYLNGYIADGVAEKKLMVRFRLDDLIKGATDFEVLNYALNNGWKPYIRFDLHAKTYIVDDKRMITSSANATGSGLGLGRNENLEMGSLEEIEEDDLDKIRGIYRDAITVDKELIEKLRVQYEAAKENAGSGTKVNWDTSIMDMFVRKVDCLFSNELPNANHYDVGEYISFLDYQYDGDVETFKELFRRSNLYIWLTNVLRKNENNMFFGGLSKELHSVLIADPKPYRKDVKIYLANIFSLIKEFRFEELEIDVPNYSERLILK</sequence>
<dbReference type="SUPFAM" id="SSF56024">
    <property type="entry name" value="Phospholipase D/nuclease"/>
    <property type="match status" value="1"/>
</dbReference>
<feature type="domain" description="PLD phosphodiesterase" evidence="1">
    <location>
        <begin position="83"/>
        <end position="110"/>
    </location>
</feature>
<proteinExistence type="predicted"/>
<name>A0A2G3DWG4_9FIRM</name>
<dbReference type="Proteomes" id="UP000225889">
    <property type="component" value="Unassembled WGS sequence"/>
</dbReference>
<protein>
    <recommendedName>
        <fullName evidence="1">PLD phosphodiesterase domain-containing protein</fullName>
    </recommendedName>
</protein>
<dbReference type="RefSeq" id="WP_099391671.1">
    <property type="nucleotide sequence ID" value="NZ_PDYF01000010.1"/>
</dbReference>
<reference evidence="2 3" key="1">
    <citation type="submission" date="2017-10" db="EMBL/GenBank/DDBJ databases">
        <title>Resolving the taxonomy of Roseburia spp., Eubacterium rectale and Agathobacter spp. through phylogenomic analysis.</title>
        <authorList>
            <person name="Sheridan P.O."/>
            <person name="Walker A.W."/>
            <person name="Duncan S.H."/>
            <person name="Scott K.P."/>
            <person name="Toole P.W.O."/>
            <person name="Luis P."/>
            <person name="Flint H.J."/>
        </authorList>
    </citation>
    <scope>NUCLEOTIDE SEQUENCE [LARGE SCALE GENOMIC DNA]</scope>
    <source>
        <strain evidence="2 3">JK626</strain>
    </source>
</reference>
<gene>
    <name evidence="2" type="ORF">CSX01_05215</name>
</gene>
<dbReference type="Pfam" id="PF13091">
    <property type="entry name" value="PLDc_2"/>
    <property type="match status" value="1"/>
</dbReference>
<reference evidence="2 3" key="2">
    <citation type="submission" date="2017-10" db="EMBL/GenBank/DDBJ databases">
        <authorList>
            <person name="Banno H."/>
            <person name="Chua N.-H."/>
        </authorList>
    </citation>
    <scope>NUCLEOTIDE SEQUENCE [LARGE SCALE GENOMIC DNA]</scope>
    <source>
        <strain evidence="2 3">JK626</strain>
    </source>
</reference>
<dbReference type="EMBL" id="PDYF01000010">
    <property type="protein sequence ID" value="PHU35366.1"/>
    <property type="molecule type" value="Genomic_DNA"/>
</dbReference>
<dbReference type="InterPro" id="IPR001736">
    <property type="entry name" value="PLipase_D/transphosphatidylase"/>
</dbReference>
<accession>A0A2G3DWG4</accession>
<dbReference type="PROSITE" id="PS50035">
    <property type="entry name" value="PLD"/>
    <property type="match status" value="1"/>
</dbReference>
<evidence type="ECO:0000313" key="2">
    <source>
        <dbReference type="EMBL" id="PHU35366.1"/>
    </source>
</evidence>
<dbReference type="GO" id="GO:0006793">
    <property type="term" value="P:phosphorus metabolic process"/>
    <property type="evidence" value="ECO:0007669"/>
    <property type="project" value="UniProtKB-ARBA"/>
</dbReference>
<evidence type="ECO:0000313" key="3">
    <source>
        <dbReference type="Proteomes" id="UP000225889"/>
    </source>
</evidence>